<dbReference type="Pfam" id="PF01520">
    <property type="entry name" value="Amidase_3"/>
    <property type="match status" value="1"/>
</dbReference>
<dbReference type="PANTHER" id="PTHR30404:SF0">
    <property type="entry name" value="N-ACETYLMURAMOYL-L-ALANINE AMIDASE AMIC"/>
    <property type="match status" value="1"/>
</dbReference>
<keyword evidence="1" id="KW-0378">Hydrolase</keyword>
<dbReference type="AlphaFoldDB" id="A0A0T5X8Z0"/>
<evidence type="ECO:0000313" key="3">
    <source>
        <dbReference type="EMBL" id="KRT34887.1"/>
    </source>
</evidence>
<reference evidence="4" key="1">
    <citation type="submission" date="2012-09" db="EMBL/GenBank/DDBJ databases">
        <authorList>
            <person name="Weinstock G."/>
            <person name="Sodergren E."/>
            <person name="Clifton S."/>
            <person name="Fulton L."/>
            <person name="Fulton B."/>
            <person name="Courtney L."/>
            <person name="Fronick C."/>
            <person name="Harrison M."/>
            <person name="Strong C."/>
            <person name="Farmer C."/>
            <person name="Delehaunty K."/>
            <person name="Markovic C."/>
            <person name="Hall O."/>
            <person name="Minx P."/>
            <person name="Tomlinson C."/>
            <person name="Mitreva M."/>
            <person name="Nelson J."/>
            <person name="Hou S."/>
            <person name="Wollam A."/>
            <person name="Pepin K.H."/>
            <person name="Johnson M."/>
            <person name="Bhonagiri V."/>
            <person name="Nash W.E."/>
            <person name="Suruliraj S."/>
            <person name="Warren W."/>
            <person name="Chinwalla A."/>
            <person name="Mardis E.R."/>
            <person name="Wilson R.K."/>
        </authorList>
    </citation>
    <scope>NUCLEOTIDE SEQUENCE [LARGE SCALE GENOMIC DNA]</scope>
    <source>
        <strain evidence="4">OS1</strain>
    </source>
</reference>
<gene>
    <name evidence="3" type="ORF">HMPREF1705_04137</name>
</gene>
<dbReference type="GO" id="GO:0008745">
    <property type="term" value="F:N-acetylmuramoyl-L-alanine amidase activity"/>
    <property type="evidence" value="ECO:0007669"/>
    <property type="project" value="InterPro"/>
</dbReference>
<protein>
    <submittedName>
        <fullName evidence="3">N-acetylmuramoyl-L-alanine amidase</fullName>
    </submittedName>
</protein>
<evidence type="ECO:0000313" key="4">
    <source>
        <dbReference type="Proteomes" id="UP000005273"/>
    </source>
</evidence>
<dbReference type="GO" id="GO:0030288">
    <property type="term" value="C:outer membrane-bounded periplasmic space"/>
    <property type="evidence" value="ECO:0007669"/>
    <property type="project" value="TreeGrafter"/>
</dbReference>
<dbReference type="CDD" id="cd02696">
    <property type="entry name" value="MurNAc-LAA"/>
    <property type="match status" value="1"/>
</dbReference>
<dbReference type="SMART" id="SM00646">
    <property type="entry name" value="Ami_3"/>
    <property type="match status" value="1"/>
</dbReference>
<evidence type="ECO:0000256" key="1">
    <source>
        <dbReference type="ARBA" id="ARBA00022801"/>
    </source>
</evidence>
<keyword evidence="4" id="KW-1185">Reference proteome</keyword>
<dbReference type="FunFam" id="3.40.630.40:FF:000005">
    <property type="entry name" value="N-acetylmuramoyl-L-alanine amidase (AmiA)"/>
    <property type="match status" value="1"/>
</dbReference>
<dbReference type="EMBL" id="ACJX03000001">
    <property type="protein sequence ID" value="KRT34887.1"/>
    <property type="molecule type" value="Genomic_DNA"/>
</dbReference>
<dbReference type="Proteomes" id="UP000005273">
    <property type="component" value="Unassembled WGS sequence"/>
</dbReference>
<dbReference type="eggNOG" id="COG0860">
    <property type="taxonomic scope" value="Bacteria"/>
</dbReference>
<dbReference type="Gene3D" id="3.40.630.40">
    <property type="entry name" value="Zn-dependent exopeptidases"/>
    <property type="match status" value="1"/>
</dbReference>
<accession>A0A0T5X8Z0</accession>
<dbReference type="InterPro" id="IPR050695">
    <property type="entry name" value="N-acetylmuramoyl_amidase_3"/>
</dbReference>
<dbReference type="GO" id="GO:0009253">
    <property type="term" value="P:peptidoglycan catabolic process"/>
    <property type="evidence" value="ECO:0007669"/>
    <property type="project" value="InterPro"/>
</dbReference>
<dbReference type="InterPro" id="IPR002508">
    <property type="entry name" value="MurNAc-LAA_cat"/>
</dbReference>
<feature type="domain" description="MurNAc-LAA" evidence="2">
    <location>
        <begin position="382"/>
        <end position="539"/>
    </location>
</feature>
<proteinExistence type="predicted"/>
<dbReference type="PANTHER" id="PTHR30404">
    <property type="entry name" value="N-ACETYLMURAMOYL-L-ALANINE AMIDASE"/>
    <property type="match status" value="1"/>
</dbReference>
<name>A0A0T5X8Z0_9BACT</name>
<dbReference type="SUPFAM" id="SSF53187">
    <property type="entry name" value="Zn-dependent exopeptidases"/>
    <property type="match status" value="1"/>
</dbReference>
<evidence type="ECO:0000259" key="2">
    <source>
        <dbReference type="SMART" id="SM00646"/>
    </source>
</evidence>
<organism evidence="3 4">
    <name type="scientific">Acetomicrobium hydrogeniformans ATCC BAA-1850</name>
    <dbReference type="NCBI Taxonomy" id="592015"/>
    <lineage>
        <taxon>Bacteria</taxon>
        <taxon>Thermotogati</taxon>
        <taxon>Synergistota</taxon>
        <taxon>Synergistia</taxon>
        <taxon>Synergistales</taxon>
        <taxon>Acetomicrobiaceae</taxon>
        <taxon>Acetomicrobium</taxon>
    </lineage>
</organism>
<dbReference type="STRING" id="592015.HMPREF1705_04137"/>
<comment type="caution">
    <text evidence="3">The sequence shown here is derived from an EMBL/GenBank/DDBJ whole genome shotgun (WGS) entry which is preliminary data.</text>
</comment>
<sequence>MMCRPQAIKRYKQWVFFTYFFVILCCLALATIGYAGEKWILWHGIENVGYVPVINDDGHDLVPIDVVASILSFKISSDDKTFLARNNGSSLELVIGASMAKSNGHNIIPLPFMPLYKEGHWWLEANTALKLLKPLVGDDKELKWAGKSEEDKGQSAAVIPILGKDANVPSKNVIKENSNTIVSRNKVKGLRWGQWEDRVRLVIDLSSEASPFVDRSSPNKLTLRFEGFTLDQVYGDDIKSGDFPEIAVEQKGGAVVIDIFYKSDRISYFSLPSPPRYVVDFFGYGTKRGESPSLKVSGNPSLAPASQESVEVYAPNKKATFPVVVIDAGHGGKDPGAVANGYKEKDINLKVAEGLANVLKKRGISARLTRSRDIYLRLDERTKLANDWDGDLFVSLHCNALPAGRTAKGIEIYIMALPSDEDAMKLALIENKELGEGVTDANSIADKRTKLLLQILGDMEQNVKIEQSLSFAEVLFKAGKNSGLNMRRVAQAPFFVLRGATMPAVLVEMGFLTDKSEAALLANPNYQKRLAESLADGIESYLRNM</sequence>